<accession>A0ABR0QI83</accession>
<protein>
    <submittedName>
        <fullName evidence="1">Uncharacterized protein</fullName>
    </submittedName>
</protein>
<keyword evidence="2" id="KW-1185">Reference proteome</keyword>
<evidence type="ECO:0000313" key="2">
    <source>
        <dbReference type="Proteomes" id="UP001358586"/>
    </source>
</evidence>
<sequence length="186" mass="21796">MEAYLRAFYLWDAVETSRDVPPLRANPTIAQIKQHSREVAKKYKALSCIHFVVIDVIFTRIMTYEIEKEAWDKLKEKFQGSDRTRQIQVLNLWRESEDLKMKELFGKELSDKRIVEKVLVSVLERFVPKNSSLENSKDISKLTLKKVVNALQALQHRRFIRSKESTEGAFQAKLKDKHGSNNFVKK</sequence>
<proteinExistence type="predicted"/>
<comment type="caution">
    <text evidence="1">The sequence shown here is derived from an EMBL/GenBank/DDBJ whole genome shotgun (WGS) entry which is preliminary data.</text>
</comment>
<dbReference type="PANTHER" id="PTHR35317:SF11">
    <property type="entry name" value="CCHC-TYPE DOMAIN-CONTAINING PROTEIN"/>
    <property type="match status" value="1"/>
</dbReference>
<dbReference type="Pfam" id="PF14223">
    <property type="entry name" value="Retrotran_gag_2"/>
    <property type="match status" value="1"/>
</dbReference>
<dbReference type="EMBL" id="JARKNE010000003">
    <property type="protein sequence ID" value="KAK5839011.1"/>
    <property type="molecule type" value="Genomic_DNA"/>
</dbReference>
<dbReference type="Proteomes" id="UP001358586">
    <property type="component" value="Chromosome 3"/>
</dbReference>
<dbReference type="PANTHER" id="PTHR35317">
    <property type="entry name" value="OS04G0629600 PROTEIN"/>
    <property type="match status" value="1"/>
</dbReference>
<organism evidence="1 2">
    <name type="scientific">Gossypium arboreum</name>
    <name type="common">Tree cotton</name>
    <name type="synonym">Gossypium nanking</name>
    <dbReference type="NCBI Taxonomy" id="29729"/>
    <lineage>
        <taxon>Eukaryota</taxon>
        <taxon>Viridiplantae</taxon>
        <taxon>Streptophyta</taxon>
        <taxon>Embryophyta</taxon>
        <taxon>Tracheophyta</taxon>
        <taxon>Spermatophyta</taxon>
        <taxon>Magnoliopsida</taxon>
        <taxon>eudicotyledons</taxon>
        <taxon>Gunneridae</taxon>
        <taxon>Pentapetalae</taxon>
        <taxon>rosids</taxon>
        <taxon>malvids</taxon>
        <taxon>Malvales</taxon>
        <taxon>Malvaceae</taxon>
        <taxon>Malvoideae</taxon>
        <taxon>Gossypium</taxon>
    </lineage>
</organism>
<name>A0ABR0QI83_GOSAR</name>
<reference evidence="1 2" key="1">
    <citation type="submission" date="2023-03" db="EMBL/GenBank/DDBJ databases">
        <title>WGS of Gossypium arboreum.</title>
        <authorList>
            <person name="Yu D."/>
        </authorList>
    </citation>
    <scope>NUCLEOTIDE SEQUENCE [LARGE SCALE GENOMIC DNA]</scope>
    <source>
        <tissue evidence="1">Leaf</tissue>
    </source>
</reference>
<gene>
    <name evidence="1" type="ORF">PVK06_007765</name>
</gene>
<evidence type="ECO:0000313" key="1">
    <source>
        <dbReference type="EMBL" id="KAK5839011.1"/>
    </source>
</evidence>